<proteinExistence type="predicted"/>
<evidence type="ECO:0000313" key="2">
    <source>
        <dbReference type="Proteomes" id="UP000420635"/>
    </source>
</evidence>
<evidence type="ECO:0000313" key="1">
    <source>
        <dbReference type="EMBL" id="MQN89132.1"/>
    </source>
</evidence>
<dbReference type="SUPFAM" id="SSF82171">
    <property type="entry name" value="DPP6 N-terminal domain-like"/>
    <property type="match status" value="1"/>
</dbReference>
<dbReference type="Proteomes" id="UP000420635">
    <property type="component" value="Unassembled WGS sequence"/>
</dbReference>
<accession>A0A646HHW3</accession>
<sequence>MEELPLEPLEGKLIMPDKDCLKSYPRFITKNFWLSKVYNKNVNCCICIQKGDSLLKKCDAFFKGRSRDEFDAVSVALTPNRDLGVLNCSSNGNQLLSFSIVAKEDYMKWDLAKCNRFSLTKLPSLRYVSNSFQVLDDSNILIPGAPYAQIGHIFSVIDYKKNAIKVLDFWPKDNFIGDSLSKHSVYTDNSMIFKSKNKFLYLCGWERYAFIFSIDKNKVNVESELFSVLPKYKEAPYGNYELLENSGKRLGADANDDVICFLMVEKNLYGKKPKHYMESQYGNEVQVYDWNGNPIRRLLLDKVGSSIKLSVDKKKLYLFAENPQTKNEEIWEYDL</sequence>
<comment type="caution">
    <text evidence="1">The sequence shown here is derived from an EMBL/GenBank/DDBJ whole genome shotgun (WGS) entry which is preliminary data.</text>
</comment>
<dbReference type="AlphaFoldDB" id="A0A646HHW3"/>
<dbReference type="EMBL" id="VZBQ01000049">
    <property type="protein sequence ID" value="MQN89132.1"/>
    <property type="molecule type" value="Genomic_DNA"/>
</dbReference>
<reference evidence="2" key="1">
    <citation type="submission" date="2019-09" db="EMBL/GenBank/DDBJ databases">
        <title>Distinct polysaccharide growth profiles of human intestinal Prevotella copri isolates.</title>
        <authorList>
            <person name="Fehlner-Peach H."/>
            <person name="Magnabosco C."/>
            <person name="Raghavan V."/>
            <person name="Scher J.U."/>
            <person name="Tett A."/>
            <person name="Cox L.M."/>
            <person name="Gottsegen C."/>
            <person name="Watters A."/>
            <person name="Wiltshire- Gordon J.D."/>
            <person name="Segata N."/>
            <person name="Bonneau R."/>
            <person name="Littman D.R."/>
        </authorList>
    </citation>
    <scope>NUCLEOTIDE SEQUENCE [LARGE SCALE GENOMIC DNA]</scope>
    <source>
        <strain evidence="2">iP54</strain>
    </source>
</reference>
<protein>
    <submittedName>
        <fullName evidence="1">Uncharacterized protein</fullName>
    </submittedName>
</protein>
<dbReference type="RefSeq" id="WP_153112637.1">
    <property type="nucleotide sequence ID" value="NZ_VZAS01000027.1"/>
</dbReference>
<name>A0A646HHW3_9BACT</name>
<organism evidence="1 2">
    <name type="scientific">Segatella copri</name>
    <dbReference type="NCBI Taxonomy" id="165179"/>
    <lineage>
        <taxon>Bacteria</taxon>
        <taxon>Pseudomonadati</taxon>
        <taxon>Bacteroidota</taxon>
        <taxon>Bacteroidia</taxon>
        <taxon>Bacteroidales</taxon>
        <taxon>Prevotellaceae</taxon>
        <taxon>Segatella</taxon>
    </lineage>
</organism>
<gene>
    <name evidence="1" type="ORF">F7D59_04480</name>
</gene>